<name>A0A5N6FRG1_PETAA</name>
<reference evidence="2 3" key="1">
    <citation type="submission" date="2019-04" db="EMBL/GenBank/DDBJ databases">
        <title>Aspergillus burnettii sp. nov., novel species from soil in southeast Queensland.</title>
        <authorList>
            <person name="Gilchrist C.L.M."/>
            <person name="Pitt J.I."/>
            <person name="Lange L."/>
            <person name="Lacey H.J."/>
            <person name="Vuong D."/>
            <person name="Midgley D.J."/>
            <person name="Greenfield P."/>
            <person name="Bradbury M."/>
            <person name="Lacey E."/>
            <person name="Busk P.K."/>
            <person name="Pilgaard B."/>
            <person name="Chooi Y.H."/>
            <person name="Piggott A.M."/>
        </authorList>
    </citation>
    <scope>NUCLEOTIDE SEQUENCE [LARGE SCALE GENOMIC DNA]</scope>
    <source>
        <strain evidence="2 3">FRR 5400</strain>
    </source>
</reference>
<dbReference type="EMBL" id="ML735231">
    <property type="protein sequence ID" value="KAE8393260.1"/>
    <property type="molecule type" value="Genomic_DNA"/>
</dbReference>
<evidence type="ECO:0000313" key="3">
    <source>
        <dbReference type="Proteomes" id="UP000541154"/>
    </source>
</evidence>
<gene>
    <name evidence="1" type="ORF">BDV23DRAFT_180860</name>
    <name evidence="2" type="ORF">ETB97_005086</name>
</gene>
<accession>A0A8H6ADJ1</accession>
<evidence type="ECO:0000313" key="2">
    <source>
        <dbReference type="EMBL" id="KAF5865182.1"/>
    </source>
</evidence>
<protein>
    <submittedName>
        <fullName evidence="1">Uncharacterized protein</fullName>
    </submittedName>
</protein>
<reference evidence="1" key="2">
    <citation type="submission" date="2019-04" db="EMBL/GenBank/DDBJ databases">
        <title>Friends and foes A comparative genomics studyof 23 Aspergillus species from section Flavi.</title>
        <authorList>
            <consortium name="DOE Joint Genome Institute"/>
            <person name="Kjaerbolling I."/>
            <person name="Vesth T."/>
            <person name="Frisvad J.C."/>
            <person name="Nybo J.L."/>
            <person name="Theobald S."/>
            <person name="Kildgaard S."/>
            <person name="Isbrandt T."/>
            <person name="Kuo A."/>
            <person name="Sato A."/>
            <person name="Lyhne E.K."/>
            <person name="Kogle M.E."/>
            <person name="Wiebenga A."/>
            <person name="Kun R.S."/>
            <person name="Lubbers R.J."/>
            <person name="Makela M.R."/>
            <person name="Barry K."/>
            <person name="Chovatia M."/>
            <person name="Clum A."/>
            <person name="Daum C."/>
            <person name="Haridas S."/>
            <person name="He G."/>
            <person name="LaButti K."/>
            <person name="Lipzen A."/>
            <person name="Mondo S."/>
            <person name="Riley R."/>
            <person name="Salamov A."/>
            <person name="Simmons B.A."/>
            <person name="Magnuson J.K."/>
            <person name="Henrissat B."/>
            <person name="Mortensen U.H."/>
            <person name="Larsen T.O."/>
            <person name="Devries R.P."/>
            <person name="Grigoriev I.V."/>
            <person name="Machida M."/>
            <person name="Baker S.E."/>
            <person name="Andersen M.R."/>
        </authorList>
    </citation>
    <scope>NUCLEOTIDE SEQUENCE [LARGE SCALE GENOMIC DNA]</scope>
    <source>
        <strain evidence="1">IBT 14317</strain>
    </source>
</reference>
<dbReference type="Proteomes" id="UP000541154">
    <property type="component" value="Unassembled WGS sequence"/>
</dbReference>
<dbReference type="Proteomes" id="UP000326877">
    <property type="component" value="Unassembled WGS sequence"/>
</dbReference>
<keyword evidence="3" id="KW-1185">Reference proteome</keyword>
<dbReference type="OrthoDB" id="5086500at2759"/>
<dbReference type="AlphaFoldDB" id="A0A5N6FRG1"/>
<accession>A0A5N7CGE4</accession>
<sequence>MTSEEGSLLLASSSGIKEGDIDGKVVHDLLQLLGDYPLALEQAGAYIAVRKTKAVTGSQAHSDRLRNYIQEFHINAARLLQYRRPVAIWDYRNETVLTTWEVSYQKIERESPEASELLSSMWISF</sequence>
<evidence type="ECO:0000313" key="1">
    <source>
        <dbReference type="EMBL" id="KAE8393260.1"/>
    </source>
</evidence>
<accession>A0A5N6FRG1</accession>
<organism evidence="1">
    <name type="scientific">Petromyces alliaceus</name>
    <name type="common">Aspergillus alliaceus</name>
    <dbReference type="NCBI Taxonomy" id="209559"/>
    <lineage>
        <taxon>Eukaryota</taxon>
        <taxon>Fungi</taxon>
        <taxon>Dikarya</taxon>
        <taxon>Ascomycota</taxon>
        <taxon>Pezizomycotina</taxon>
        <taxon>Eurotiomycetes</taxon>
        <taxon>Eurotiomycetidae</taxon>
        <taxon>Eurotiales</taxon>
        <taxon>Aspergillaceae</taxon>
        <taxon>Aspergillus</taxon>
        <taxon>Aspergillus subgen. Circumdati</taxon>
    </lineage>
</organism>
<proteinExistence type="predicted"/>
<dbReference type="EMBL" id="SPNV01000023">
    <property type="protein sequence ID" value="KAF5865182.1"/>
    <property type="molecule type" value="Genomic_DNA"/>
</dbReference>